<evidence type="ECO:0000256" key="8">
    <source>
        <dbReference type="ARBA" id="ARBA00023136"/>
    </source>
</evidence>
<keyword evidence="6" id="KW-0106">Calcium</keyword>
<proteinExistence type="inferred from homology"/>
<organism evidence="12 13">
    <name type="scientific">Cirrhinus molitorella</name>
    <name type="common">mud carp</name>
    <dbReference type="NCBI Taxonomy" id="172907"/>
    <lineage>
        <taxon>Eukaryota</taxon>
        <taxon>Metazoa</taxon>
        <taxon>Chordata</taxon>
        <taxon>Craniata</taxon>
        <taxon>Vertebrata</taxon>
        <taxon>Euteleostomi</taxon>
        <taxon>Actinopterygii</taxon>
        <taxon>Neopterygii</taxon>
        <taxon>Teleostei</taxon>
        <taxon>Ostariophysi</taxon>
        <taxon>Cypriniformes</taxon>
        <taxon>Cyprinidae</taxon>
        <taxon>Labeoninae</taxon>
        <taxon>Labeonini</taxon>
        <taxon>Cirrhinus</taxon>
    </lineage>
</organism>
<evidence type="ECO:0000256" key="9">
    <source>
        <dbReference type="ARBA" id="ARBA00023139"/>
    </source>
</evidence>
<accession>A0AA88TZ20</accession>
<dbReference type="EMBL" id="JAUYZG010000002">
    <property type="protein sequence ID" value="KAK2913705.1"/>
    <property type="molecule type" value="Genomic_DNA"/>
</dbReference>
<dbReference type="PANTHER" id="PTHR23248">
    <property type="entry name" value="PHOSPHOLIPID SCRAMBLASE-RELATED"/>
    <property type="match status" value="1"/>
</dbReference>
<sequence>MSEPEGPVPAHPAPNQVQPHGGYPPQNDLPNPMPQSEGPGQALPATEFQTDDQLPQPPLYESEPLYEVVQEFDEEEHTYMCPDPVTPPAVLQLENQPPVVDSQPVMNLSPTTAVPYLIEQYKGPDLVTPSAVLQLQNQPPVVDSQPVMNLSPITAVPYLIEPYKGYPVQSYLPNAIPQTSGPGPVSPPAVLQLQSHPLPVQTVMNLSSNPAPHQLQPYTGCPPQIHQPNPMPQREGTALDPPAVELQSENQPTPVLNQSDPSNPAPHQGQPYAAPAVPPPVLLYGVPPGLEYLTQIDQILIHQKTECIKILSRFESDNQYEIKNSIGQEIYHAKEESDCFIRNIFGPARAFKMHIKDHMDQEVIQMHRPMRCFLSELEVQAPPGVTIGYVKHEWSFLPKFSILGPSNEMLLKINGPFIPFKCCDDIDFEVIGLVGEQIVGRITKQQSGLVKKCLSDASNFCIQFPMDMDVKMKAVLLGACILIDILFFDKGSQENRKMLL</sequence>
<evidence type="ECO:0000256" key="6">
    <source>
        <dbReference type="ARBA" id="ARBA00022837"/>
    </source>
</evidence>
<dbReference type="Pfam" id="PF03803">
    <property type="entry name" value="Scramblase"/>
    <property type="match status" value="1"/>
</dbReference>
<name>A0AA88TZ20_9TELE</name>
<keyword evidence="10" id="KW-0449">Lipoprotein</keyword>
<evidence type="ECO:0000256" key="10">
    <source>
        <dbReference type="ARBA" id="ARBA00023288"/>
    </source>
</evidence>
<evidence type="ECO:0000256" key="2">
    <source>
        <dbReference type="ARBA" id="ARBA00004606"/>
    </source>
</evidence>
<evidence type="ECO:0000256" key="11">
    <source>
        <dbReference type="SAM" id="MobiDB-lite"/>
    </source>
</evidence>
<reference evidence="12" key="1">
    <citation type="submission" date="2023-08" db="EMBL/GenBank/DDBJ databases">
        <title>Chromosome-level Genome Assembly of mud carp (Cirrhinus molitorella).</title>
        <authorList>
            <person name="Liu H."/>
        </authorList>
    </citation>
    <scope>NUCLEOTIDE SEQUENCE</scope>
    <source>
        <strain evidence="12">Prfri</strain>
        <tissue evidence="12">Muscle</tissue>
    </source>
</reference>
<dbReference type="AlphaFoldDB" id="A0AA88TZ20"/>
<dbReference type="InterPro" id="IPR005552">
    <property type="entry name" value="Scramblase"/>
</dbReference>
<keyword evidence="4" id="KW-0597">Phosphoprotein</keyword>
<evidence type="ECO:0000256" key="4">
    <source>
        <dbReference type="ARBA" id="ARBA00022553"/>
    </source>
</evidence>
<comment type="cofactor">
    <cofactor evidence="1">
        <name>Ca(2+)</name>
        <dbReference type="ChEBI" id="CHEBI:29108"/>
    </cofactor>
</comment>
<comment type="similarity">
    <text evidence="3">Belongs to the phospholipid scramblase family.</text>
</comment>
<feature type="compositionally biased region" description="Polar residues" evidence="11">
    <location>
        <begin position="250"/>
        <end position="262"/>
    </location>
</feature>
<feature type="region of interest" description="Disordered" evidence="11">
    <location>
        <begin position="1"/>
        <end position="63"/>
    </location>
</feature>
<evidence type="ECO:0000256" key="3">
    <source>
        <dbReference type="ARBA" id="ARBA00005350"/>
    </source>
</evidence>
<protein>
    <recommendedName>
        <fullName evidence="14">Phospholipid scramblase</fullName>
    </recommendedName>
</protein>
<evidence type="ECO:0000256" key="1">
    <source>
        <dbReference type="ARBA" id="ARBA00001913"/>
    </source>
</evidence>
<gene>
    <name evidence="12" type="ORF">Q8A67_002104</name>
</gene>
<keyword evidence="5" id="KW-0812">Transmembrane</keyword>
<evidence type="ECO:0000256" key="5">
    <source>
        <dbReference type="ARBA" id="ARBA00022692"/>
    </source>
</evidence>
<comment type="caution">
    <text evidence="12">The sequence shown here is derived from an EMBL/GenBank/DDBJ whole genome shotgun (WGS) entry which is preliminary data.</text>
</comment>
<comment type="subcellular location">
    <subcellularLocation>
        <location evidence="2">Membrane</location>
        <topology evidence="2">Single-pass type II membrane protein</topology>
    </subcellularLocation>
</comment>
<keyword evidence="7" id="KW-1133">Transmembrane helix</keyword>
<evidence type="ECO:0000313" key="13">
    <source>
        <dbReference type="Proteomes" id="UP001187343"/>
    </source>
</evidence>
<keyword evidence="8" id="KW-0472">Membrane</keyword>
<dbReference type="PANTHER" id="PTHR23248:SF38">
    <property type="entry name" value="PHOSPHOLIPID SCRAMBLASE 1"/>
    <property type="match status" value="1"/>
</dbReference>
<evidence type="ECO:0000256" key="7">
    <source>
        <dbReference type="ARBA" id="ARBA00022989"/>
    </source>
</evidence>
<evidence type="ECO:0008006" key="14">
    <source>
        <dbReference type="Google" id="ProtNLM"/>
    </source>
</evidence>
<dbReference type="GO" id="GO:0017128">
    <property type="term" value="F:phospholipid scramblase activity"/>
    <property type="evidence" value="ECO:0007669"/>
    <property type="project" value="InterPro"/>
</dbReference>
<keyword evidence="9" id="KW-0564">Palmitate</keyword>
<feature type="compositionally biased region" description="Pro residues" evidence="11">
    <location>
        <begin position="1"/>
        <end position="12"/>
    </location>
</feature>
<feature type="region of interest" description="Disordered" evidence="11">
    <location>
        <begin position="207"/>
        <end position="238"/>
    </location>
</feature>
<dbReference type="Proteomes" id="UP001187343">
    <property type="component" value="Unassembled WGS sequence"/>
</dbReference>
<evidence type="ECO:0000313" key="12">
    <source>
        <dbReference type="EMBL" id="KAK2913705.1"/>
    </source>
</evidence>
<feature type="region of interest" description="Disordered" evidence="11">
    <location>
        <begin position="250"/>
        <end position="274"/>
    </location>
</feature>
<keyword evidence="13" id="KW-1185">Reference proteome</keyword>
<dbReference type="GO" id="GO:0005886">
    <property type="term" value="C:plasma membrane"/>
    <property type="evidence" value="ECO:0007669"/>
    <property type="project" value="TreeGrafter"/>
</dbReference>